<sequence length="17" mass="2117">MQVKWGHNFPEKITRFV</sequence>
<dbReference type="AlphaFoldDB" id="A0A9P0JNW0"/>
<keyword evidence="2" id="KW-1185">Reference proteome</keyword>
<gene>
    <name evidence="1" type="ORF">ACAOBT_LOCUS1790</name>
</gene>
<evidence type="ECO:0000313" key="2">
    <source>
        <dbReference type="Proteomes" id="UP001152888"/>
    </source>
</evidence>
<dbReference type="EMBL" id="CAKOFQ010006668">
    <property type="protein sequence ID" value="CAH1956903.1"/>
    <property type="molecule type" value="Genomic_DNA"/>
</dbReference>
<reference evidence="1" key="1">
    <citation type="submission" date="2022-03" db="EMBL/GenBank/DDBJ databases">
        <authorList>
            <person name="Sayadi A."/>
        </authorList>
    </citation>
    <scope>NUCLEOTIDE SEQUENCE</scope>
</reference>
<protein>
    <submittedName>
        <fullName evidence="1">Uncharacterized protein</fullName>
    </submittedName>
</protein>
<name>A0A9P0JNW0_ACAOB</name>
<accession>A0A9P0JNW0</accession>
<comment type="caution">
    <text evidence="1">The sequence shown here is derived from an EMBL/GenBank/DDBJ whole genome shotgun (WGS) entry which is preliminary data.</text>
</comment>
<proteinExistence type="predicted"/>
<dbReference type="Proteomes" id="UP001152888">
    <property type="component" value="Unassembled WGS sequence"/>
</dbReference>
<organism evidence="1 2">
    <name type="scientific">Acanthoscelides obtectus</name>
    <name type="common">Bean weevil</name>
    <name type="synonym">Bruchus obtectus</name>
    <dbReference type="NCBI Taxonomy" id="200917"/>
    <lineage>
        <taxon>Eukaryota</taxon>
        <taxon>Metazoa</taxon>
        <taxon>Ecdysozoa</taxon>
        <taxon>Arthropoda</taxon>
        <taxon>Hexapoda</taxon>
        <taxon>Insecta</taxon>
        <taxon>Pterygota</taxon>
        <taxon>Neoptera</taxon>
        <taxon>Endopterygota</taxon>
        <taxon>Coleoptera</taxon>
        <taxon>Polyphaga</taxon>
        <taxon>Cucujiformia</taxon>
        <taxon>Chrysomeloidea</taxon>
        <taxon>Chrysomelidae</taxon>
        <taxon>Bruchinae</taxon>
        <taxon>Bruchini</taxon>
        <taxon>Acanthoscelides</taxon>
    </lineage>
</organism>
<evidence type="ECO:0000313" key="1">
    <source>
        <dbReference type="EMBL" id="CAH1956903.1"/>
    </source>
</evidence>